<evidence type="ECO:0000313" key="3">
    <source>
        <dbReference type="Proteomes" id="UP000222542"/>
    </source>
</evidence>
<proteinExistence type="predicted"/>
<evidence type="ECO:0000259" key="1">
    <source>
        <dbReference type="Pfam" id="PF17919"/>
    </source>
</evidence>
<feature type="domain" description="Reverse transcriptase/retrotransposon-derived protein RNase H-like" evidence="1">
    <location>
        <begin position="48"/>
        <end position="108"/>
    </location>
</feature>
<comment type="caution">
    <text evidence="2">The sequence shown here is derived from an EMBL/GenBank/DDBJ whole genome shotgun (WGS) entry which is preliminary data.</text>
</comment>
<reference evidence="2 3" key="1">
    <citation type="journal article" date="2014" name="Nat. Genet.">
        <title>Genome sequence of the hot pepper provides insights into the evolution of pungency in Capsicum species.</title>
        <authorList>
            <person name="Kim S."/>
            <person name="Park M."/>
            <person name="Yeom S.I."/>
            <person name="Kim Y.M."/>
            <person name="Lee J.M."/>
            <person name="Lee H.A."/>
            <person name="Seo E."/>
            <person name="Choi J."/>
            <person name="Cheong K."/>
            <person name="Kim K.T."/>
            <person name="Jung K."/>
            <person name="Lee G.W."/>
            <person name="Oh S.K."/>
            <person name="Bae C."/>
            <person name="Kim S.B."/>
            <person name="Lee H.Y."/>
            <person name="Kim S.Y."/>
            <person name="Kim M.S."/>
            <person name="Kang B.C."/>
            <person name="Jo Y.D."/>
            <person name="Yang H.B."/>
            <person name="Jeong H.J."/>
            <person name="Kang W.H."/>
            <person name="Kwon J.K."/>
            <person name="Shin C."/>
            <person name="Lim J.Y."/>
            <person name="Park J.H."/>
            <person name="Huh J.H."/>
            <person name="Kim J.S."/>
            <person name="Kim B.D."/>
            <person name="Cohen O."/>
            <person name="Paran I."/>
            <person name="Suh M.C."/>
            <person name="Lee S.B."/>
            <person name="Kim Y.K."/>
            <person name="Shin Y."/>
            <person name="Noh S.J."/>
            <person name="Park J."/>
            <person name="Seo Y.S."/>
            <person name="Kwon S.Y."/>
            <person name="Kim H.A."/>
            <person name="Park J.M."/>
            <person name="Kim H.J."/>
            <person name="Choi S.B."/>
            <person name="Bosland P.W."/>
            <person name="Reeves G."/>
            <person name="Jo S.H."/>
            <person name="Lee B.W."/>
            <person name="Cho H.T."/>
            <person name="Choi H.S."/>
            <person name="Lee M.S."/>
            <person name="Yu Y."/>
            <person name="Do Choi Y."/>
            <person name="Park B.S."/>
            <person name="van Deynze A."/>
            <person name="Ashrafi H."/>
            <person name="Hill T."/>
            <person name="Kim W.T."/>
            <person name="Pai H.S."/>
            <person name="Ahn H.K."/>
            <person name="Yeam I."/>
            <person name="Giovannoni J.J."/>
            <person name="Rose J.K."/>
            <person name="Sorensen I."/>
            <person name="Lee S.J."/>
            <person name="Kim R.W."/>
            <person name="Choi I.Y."/>
            <person name="Choi B.S."/>
            <person name="Lim J.S."/>
            <person name="Lee Y.H."/>
            <person name="Choi D."/>
        </authorList>
    </citation>
    <scope>NUCLEOTIDE SEQUENCE [LARGE SCALE GENOMIC DNA]</scope>
    <source>
        <strain evidence="3">cv. CM334</strain>
    </source>
</reference>
<dbReference type="InterPro" id="IPR051320">
    <property type="entry name" value="Viral_Replic_Matur_Polypro"/>
</dbReference>
<reference evidence="2 3" key="2">
    <citation type="journal article" date="2017" name="Genome Biol.">
        <title>New reference genome sequences of hot pepper reveal the massive evolution of plant disease-resistance genes by retroduplication.</title>
        <authorList>
            <person name="Kim S."/>
            <person name="Park J."/>
            <person name="Yeom S.I."/>
            <person name="Kim Y.M."/>
            <person name="Seo E."/>
            <person name="Kim K.T."/>
            <person name="Kim M.S."/>
            <person name="Lee J.M."/>
            <person name="Cheong K."/>
            <person name="Shin H.S."/>
            <person name="Kim S.B."/>
            <person name="Han K."/>
            <person name="Lee J."/>
            <person name="Park M."/>
            <person name="Lee H.A."/>
            <person name="Lee H.Y."/>
            <person name="Lee Y."/>
            <person name="Oh S."/>
            <person name="Lee J.H."/>
            <person name="Choi E."/>
            <person name="Choi E."/>
            <person name="Lee S.E."/>
            <person name="Jeon J."/>
            <person name="Kim H."/>
            <person name="Choi G."/>
            <person name="Song H."/>
            <person name="Lee J."/>
            <person name="Lee S.C."/>
            <person name="Kwon J.K."/>
            <person name="Lee H.Y."/>
            <person name="Koo N."/>
            <person name="Hong Y."/>
            <person name="Kim R.W."/>
            <person name="Kang W.H."/>
            <person name="Huh J.H."/>
            <person name="Kang B.C."/>
            <person name="Yang T.J."/>
            <person name="Lee Y.H."/>
            <person name="Bennetzen J.L."/>
            <person name="Choi D."/>
        </authorList>
    </citation>
    <scope>NUCLEOTIDE SEQUENCE [LARGE SCALE GENOMIC DNA]</scope>
    <source>
        <strain evidence="3">cv. CM334</strain>
    </source>
</reference>
<sequence length="113" mass="12689">MVNWPSPKDVKGLRRFLGFTSYYRKFVRDYGKTARPLTQLLKKDAFHWTKEAQQAFDSLKEAMVTLPLLAHPDFNKVCVVETHASGLGIGAVPMQEGHPIAFLSQGLSIRAQS</sequence>
<dbReference type="OMA" id="CVVETHA"/>
<dbReference type="SUPFAM" id="SSF56672">
    <property type="entry name" value="DNA/RNA polymerases"/>
    <property type="match status" value="1"/>
</dbReference>
<evidence type="ECO:0000313" key="2">
    <source>
        <dbReference type="EMBL" id="PHT93785.1"/>
    </source>
</evidence>
<dbReference type="InterPro" id="IPR043128">
    <property type="entry name" value="Rev_trsase/Diguanyl_cyclase"/>
</dbReference>
<dbReference type="AlphaFoldDB" id="A0A2G3AHR5"/>
<dbReference type="Gramene" id="PHT93785">
    <property type="protein sequence ID" value="PHT93785"/>
    <property type="gene ID" value="T459_01667"/>
</dbReference>
<dbReference type="InterPro" id="IPR043502">
    <property type="entry name" value="DNA/RNA_pol_sf"/>
</dbReference>
<organism evidence="2 3">
    <name type="scientific">Capsicum annuum</name>
    <name type="common">Capsicum pepper</name>
    <dbReference type="NCBI Taxonomy" id="4072"/>
    <lineage>
        <taxon>Eukaryota</taxon>
        <taxon>Viridiplantae</taxon>
        <taxon>Streptophyta</taxon>
        <taxon>Embryophyta</taxon>
        <taxon>Tracheophyta</taxon>
        <taxon>Spermatophyta</taxon>
        <taxon>Magnoliopsida</taxon>
        <taxon>eudicotyledons</taxon>
        <taxon>Gunneridae</taxon>
        <taxon>Pentapetalae</taxon>
        <taxon>asterids</taxon>
        <taxon>lamiids</taxon>
        <taxon>Solanales</taxon>
        <taxon>Solanaceae</taxon>
        <taxon>Solanoideae</taxon>
        <taxon>Capsiceae</taxon>
        <taxon>Capsicum</taxon>
    </lineage>
</organism>
<keyword evidence="3" id="KW-1185">Reference proteome</keyword>
<dbReference type="PANTHER" id="PTHR33064">
    <property type="entry name" value="POL PROTEIN"/>
    <property type="match status" value="1"/>
</dbReference>
<dbReference type="PANTHER" id="PTHR33064:SF40">
    <property type="entry name" value="REVERSE TRANSCRIPTASE_RETROTRANSPOSON-DERIVED PROTEIN RNASE H-LIKE DOMAIN-CONTAINING PROTEIN"/>
    <property type="match status" value="1"/>
</dbReference>
<protein>
    <recommendedName>
        <fullName evidence="1">Reverse transcriptase/retrotransposon-derived protein RNase H-like domain-containing protein</fullName>
    </recommendedName>
</protein>
<dbReference type="InterPro" id="IPR041577">
    <property type="entry name" value="RT_RNaseH_2"/>
</dbReference>
<dbReference type="FunFam" id="3.30.70.270:FF:000020">
    <property type="entry name" value="Transposon Tf2-6 polyprotein-like Protein"/>
    <property type="match status" value="1"/>
</dbReference>
<dbReference type="Pfam" id="PF17919">
    <property type="entry name" value="RT_RNaseH_2"/>
    <property type="match status" value="1"/>
</dbReference>
<accession>A0A2G3AHR5</accession>
<dbReference type="STRING" id="4072.A0A2G3AHR5"/>
<dbReference type="Proteomes" id="UP000222542">
    <property type="component" value="Unassembled WGS sequence"/>
</dbReference>
<dbReference type="Gene3D" id="3.30.70.270">
    <property type="match status" value="1"/>
</dbReference>
<gene>
    <name evidence="2" type="ORF">T459_01667</name>
</gene>
<dbReference type="EMBL" id="AYRZ02000001">
    <property type="protein sequence ID" value="PHT93785.1"/>
    <property type="molecule type" value="Genomic_DNA"/>
</dbReference>
<name>A0A2G3AHR5_CAPAN</name>